<dbReference type="Pfam" id="PF02826">
    <property type="entry name" value="2-Hacid_dh_C"/>
    <property type="match status" value="1"/>
</dbReference>
<dbReference type="PANTHER" id="PTHR43333:SF1">
    <property type="entry name" value="D-ISOMER SPECIFIC 2-HYDROXYACID DEHYDROGENASE NAD-BINDING DOMAIN-CONTAINING PROTEIN"/>
    <property type="match status" value="1"/>
</dbReference>
<dbReference type="SUPFAM" id="SSF51735">
    <property type="entry name" value="NAD(P)-binding Rossmann-fold domains"/>
    <property type="match status" value="1"/>
</dbReference>
<dbReference type="Proteomes" id="UP000320404">
    <property type="component" value="Unassembled WGS sequence"/>
</dbReference>
<organism evidence="4 5">
    <name type="scientific">OM182 bacterium</name>
    <dbReference type="NCBI Taxonomy" id="2510334"/>
    <lineage>
        <taxon>Bacteria</taxon>
        <taxon>Pseudomonadati</taxon>
        <taxon>Pseudomonadota</taxon>
        <taxon>Gammaproteobacteria</taxon>
        <taxon>OMG group</taxon>
        <taxon>OM182 clade</taxon>
    </lineage>
</organism>
<dbReference type="Gene3D" id="3.40.50.720">
    <property type="entry name" value="NAD(P)-binding Rossmann-like Domain"/>
    <property type="match status" value="2"/>
</dbReference>
<feature type="domain" description="D-isomer specific 2-hydroxyacid dehydrogenase NAD-binding" evidence="3">
    <location>
        <begin position="106"/>
        <end position="278"/>
    </location>
</feature>
<evidence type="ECO:0000313" key="4">
    <source>
        <dbReference type="EMBL" id="RZO74376.1"/>
    </source>
</evidence>
<evidence type="ECO:0000259" key="3">
    <source>
        <dbReference type="Pfam" id="PF02826"/>
    </source>
</evidence>
<protein>
    <submittedName>
        <fullName evidence="4">D-2-hydroxyacid dehydrogenase</fullName>
    </submittedName>
</protein>
<sequence length="313" mass="34205">MQKPPIFIATQNAERYQELLEDRLGRSIDITLANTQGEVVSNYGRQPVVLGRPDFLIPLLNTKPPVQWLQSTWAGVTPLAHHSFRDYQLTGVKGVFGQQMAEYVLTHLLAFESKLTARIQSQSSKLWDDSLSGTIQDKTIGIMGTGSIGTAVAQTCVQLGMRAIGFNTSGLQVAPFEKVFATDELTAFLEGCDYVVGILPDLEATTNLLDAAAFASMKDTALLINVGRGNLIDDNALLWALEQGEIAAAVLDVFKQEPLPATDSLWSASNLTITGHIAAVSRPDDIARLFAENYKRFASHQPLLHLINFDKGY</sequence>
<dbReference type="PANTHER" id="PTHR43333">
    <property type="entry name" value="2-HACID_DH_C DOMAIN-CONTAINING PROTEIN"/>
    <property type="match status" value="1"/>
</dbReference>
<comment type="caution">
    <text evidence="4">The sequence shown here is derived from an EMBL/GenBank/DDBJ whole genome shotgun (WGS) entry which is preliminary data.</text>
</comment>
<dbReference type="InterPro" id="IPR006140">
    <property type="entry name" value="D-isomer_DH_NAD-bd"/>
</dbReference>
<evidence type="ECO:0000313" key="5">
    <source>
        <dbReference type="Proteomes" id="UP000320404"/>
    </source>
</evidence>
<proteinExistence type="predicted"/>
<dbReference type="CDD" id="cd05300">
    <property type="entry name" value="2-Hacid_dh_1"/>
    <property type="match status" value="1"/>
</dbReference>
<dbReference type="PROSITE" id="PS00671">
    <property type="entry name" value="D_2_HYDROXYACID_DH_3"/>
    <property type="match status" value="1"/>
</dbReference>
<gene>
    <name evidence="4" type="ORF">EVA69_05990</name>
</gene>
<dbReference type="AlphaFoldDB" id="A0A520RVX3"/>
<reference evidence="4 5" key="1">
    <citation type="submission" date="2019-02" db="EMBL/GenBank/DDBJ databases">
        <title>Prokaryotic population dynamics and viral predation in marine succession experiment using metagenomics: the confinement effect.</title>
        <authorList>
            <person name="Haro-Moreno J.M."/>
            <person name="Rodriguez-Valera F."/>
            <person name="Lopez-Perez M."/>
        </authorList>
    </citation>
    <scope>NUCLEOTIDE SEQUENCE [LARGE SCALE GENOMIC DNA]</scope>
    <source>
        <strain evidence="4">MED-G158</strain>
    </source>
</reference>
<keyword evidence="2" id="KW-0520">NAD</keyword>
<evidence type="ECO:0000256" key="1">
    <source>
        <dbReference type="ARBA" id="ARBA00023002"/>
    </source>
</evidence>
<dbReference type="GO" id="GO:0051287">
    <property type="term" value="F:NAD binding"/>
    <property type="evidence" value="ECO:0007669"/>
    <property type="project" value="InterPro"/>
</dbReference>
<keyword evidence="1" id="KW-0560">Oxidoreductase</keyword>
<accession>A0A520RVX3</accession>
<dbReference type="GO" id="GO:0016616">
    <property type="term" value="F:oxidoreductase activity, acting on the CH-OH group of donors, NAD or NADP as acceptor"/>
    <property type="evidence" value="ECO:0007669"/>
    <property type="project" value="UniProtKB-ARBA"/>
</dbReference>
<dbReference type="EMBL" id="SHAH01000103">
    <property type="protein sequence ID" value="RZO74376.1"/>
    <property type="molecule type" value="Genomic_DNA"/>
</dbReference>
<dbReference type="InterPro" id="IPR036291">
    <property type="entry name" value="NAD(P)-bd_dom_sf"/>
</dbReference>
<evidence type="ECO:0000256" key="2">
    <source>
        <dbReference type="ARBA" id="ARBA00023027"/>
    </source>
</evidence>
<dbReference type="InterPro" id="IPR029753">
    <property type="entry name" value="D-isomer_DH_CS"/>
</dbReference>
<name>A0A520RVX3_9GAMM</name>